<keyword evidence="5 17" id="KW-0812">Transmembrane</keyword>
<dbReference type="Proteomes" id="UP000030762">
    <property type="component" value="Unassembled WGS sequence"/>
</dbReference>
<sequence>MCFTIERRHSIVLAILVRFLTIQFPALAATLLSTMHASLLRTTSRVSVRSFSAVRASAPSLIEANHFKTHPKTDGHFADTKIQSWATVPQTWENPIPHAIYSPEDLAKIHPTHREPVEMHAKVALAAIRVMRSSFDFVSRYKGPGGGMKAGDWVNRALFLETVAGVPGMVAGMARHLRSLRTMQRDQGWIHTLLEEAENERMHLLIFLNMKSPGPLFRLFVLGAQGVFFNVFFLAYLTSPKTCHRFVGYLEEEAVHTYTALVQDIENGHVDHWDTDIAPLIARNYYKLPETATVLDMIKCIRADEANHRDVNHTFADVEWKTAVNPFLAKHN</sequence>
<feature type="binding site" evidence="16">
    <location>
        <position position="308"/>
    </location>
    <ligand>
        <name>Fe cation</name>
        <dbReference type="ChEBI" id="CHEBI:24875"/>
        <label>2</label>
    </ligand>
</feature>
<evidence type="ECO:0000256" key="10">
    <source>
        <dbReference type="ARBA" id="ARBA00022989"/>
    </source>
</evidence>
<organism evidence="18 19">
    <name type="scientific">Saprolegnia diclina (strain VS20)</name>
    <dbReference type="NCBI Taxonomy" id="1156394"/>
    <lineage>
        <taxon>Eukaryota</taxon>
        <taxon>Sar</taxon>
        <taxon>Stramenopiles</taxon>
        <taxon>Oomycota</taxon>
        <taxon>Saprolegniomycetes</taxon>
        <taxon>Saprolegniales</taxon>
        <taxon>Saprolegniaceae</taxon>
        <taxon>Saprolegnia</taxon>
    </lineage>
</organism>
<feature type="binding site" evidence="16">
    <location>
        <position position="305"/>
    </location>
    <ligand>
        <name>Fe cation</name>
        <dbReference type="ChEBI" id="CHEBI:24875"/>
        <label>1</label>
    </ligand>
</feature>
<evidence type="ECO:0000256" key="17">
    <source>
        <dbReference type="SAM" id="Phobius"/>
    </source>
</evidence>
<evidence type="ECO:0000256" key="7">
    <source>
        <dbReference type="ARBA" id="ARBA00022792"/>
    </source>
</evidence>
<protein>
    <submittedName>
        <fullName evidence="18">Oxidoreductase</fullName>
    </submittedName>
</protein>
<dbReference type="RefSeq" id="XP_008619426.1">
    <property type="nucleotide sequence ID" value="XM_008621204.1"/>
</dbReference>
<dbReference type="Gene3D" id="1.20.1260.140">
    <property type="entry name" value="Alternative oxidase"/>
    <property type="match status" value="1"/>
</dbReference>
<evidence type="ECO:0000256" key="6">
    <source>
        <dbReference type="ARBA" id="ARBA00022723"/>
    </source>
</evidence>
<dbReference type="PANTHER" id="PTHR31803">
    <property type="entry name" value="ALTERNATIVE OXIDASE"/>
    <property type="match status" value="1"/>
</dbReference>
<evidence type="ECO:0000256" key="8">
    <source>
        <dbReference type="ARBA" id="ARBA00022946"/>
    </source>
</evidence>
<keyword evidence="8" id="KW-0809">Transit peptide</keyword>
<comment type="subcellular location">
    <subcellularLocation>
        <location evidence="1">Mitochondrion inner membrane</location>
    </subcellularLocation>
</comment>
<dbReference type="GO" id="GO:0009916">
    <property type="term" value="F:alternative oxidase activity"/>
    <property type="evidence" value="ECO:0007669"/>
    <property type="project" value="InterPro"/>
</dbReference>
<dbReference type="GO" id="GO:0046872">
    <property type="term" value="F:metal ion binding"/>
    <property type="evidence" value="ECO:0007669"/>
    <property type="project" value="UniProtKB-KW"/>
</dbReference>
<dbReference type="GO" id="GO:0010230">
    <property type="term" value="P:alternative respiration"/>
    <property type="evidence" value="ECO:0007669"/>
    <property type="project" value="TreeGrafter"/>
</dbReference>
<dbReference type="InterPro" id="IPR002680">
    <property type="entry name" value="AOX"/>
</dbReference>
<keyword evidence="12 16" id="KW-0408">Iron</keyword>
<keyword evidence="11" id="KW-0560">Oxidoreductase</keyword>
<dbReference type="FunFam" id="1.20.1260.140:FF:000002">
    <property type="entry name" value="Alternative oxidase"/>
    <property type="match status" value="1"/>
</dbReference>
<keyword evidence="10 17" id="KW-1133">Transmembrane helix</keyword>
<dbReference type="VEuPathDB" id="FungiDB:SDRG_15041"/>
<evidence type="ECO:0000256" key="3">
    <source>
        <dbReference type="ARBA" id="ARBA00022448"/>
    </source>
</evidence>
<keyword evidence="4" id="KW-0679">Respiratory chain</keyword>
<feature type="binding site" evidence="16">
    <location>
        <position position="200"/>
    </location>
    <ligand>
        <name>Fe cation</name>
        <dbReference type="ChEBI" id="CHEBI:24875"/>
        <label>1</label>
    </ligand>
</feature>
<evidence type="ECO:0000256" key="9">
    <source>
        <dbReference type="ARBA" id="ARBA00022982"/>
    </source>
</evidence>
<feature type="binding site" evidence="16">
    <location>
        <position position="161"/>
    </location>
    <ligand>
        <name>Fe cation</name>
        <dbReference type="ChEBI" id="CHEBI:24875"/>
        <label>1</label>
    </ligand>
</feature>
<dbReference type="OrthoDB" id="16906at2759"/>
<evidence type="ECO:0000256" key="16">
    <source>
        <dbReference type="PIRSR" id="PIRSR005229-1"/>
    </source>
</evidence>
<feature type="binding site" evidence="16">
    <location>
        <position position="305"/>
    </location>
    <ligand>
        <name>Fe cation</name>
        <dbReference type="ChEBI" id="CHEBI:24875"/>
        <label>2</label>
    </ligand>
</feature>
<gene>
    <name evidence="18" type="ORF">SDRG_15041</name>
</gene>
<evidence type="ECO:0000313" key="19">
    <source>
        <dbReference type="Proteomes" id="UP000030762"/>
    </source>
</evidence>
<evidence type="ECO:0000256" key="4">
    <source>
        <dbReference type="ARBA" id="ARBA00022660"/>
    </source>
</evidence>
<dbReference type="GO" id="GO:0005743">
    <property type="term" value="C:mitochondrial inner membrane"/>
    <property type="evidence" value="ECO:0007669"/>
    <property type="project" value="UniProtKB-SubCell"/>
</dbReference>
<keyword evidence="19" id="KW-1185">Reference proteome</keyword>
<dbReference type="STRING" id="1156394.T0Q194"/>
<evidence type="ECO:0000256" key="14">
    <source>
        <dbReference type="ARBA" id="ARBA00023136"/>
    </source>
</evidence>
<keyword evidence="9" id="KW-0249">Electron transport</keyword>
<keyword evidence="3" id="KW-0813">Transport</keyword>
<evidence type="ECO:0000256" key="2">
    <source>
        <dbReference type="ARBA" id="ARBA00008388"/>
    </source>
</evidence>
<evidence type="ECO:0000256" key="15">
    <source>
        <dbReference type="ARBA" id="ARBA00025285"/>
    </source>
</evidence>
<evidence type="ECO:0000256" key="13">
    <source>
        <dbReference type="ARBA" id="ARBA00023128"/>
    </source>
</evidence>
<comment type="similarity">
    <text evidence="2">Belongs to the alternative oxidase family.</text>
</comment>
<accession>T0Q194</accession>
<dbReference type="AlphaFoldDB" id="T0Q194"/>
<keyword evidence="7" id="KW-0999">Mitochondrion inner membrane</keyword>
<evidence type="ECO:0000256" key="5">
    <source>
        <dbReference type="ARBA" id="ARBA00022692"/>
    </source>
</evidence>
<evidence type="ECO:0000256" key="11">
    <source>
        <dbReference type="ARBA" id="ARBA00023002"/>
    </source>
</evidence>
<dbReference type="InParanoid" id="T0Q194"/>
<dbReference type="GeneID" id="19955768"/>
<dbReference type="CDD" id="cd01053">
    <property type="entry name" value="AOX"/>
    <property type="match status" value="1"/>
</dbReference>
<dbReference type="PANTHER" id="PTHR31803:SF3">
    <property type="entry name" value="ALTERNATIVE OXIDASE"/>
    <property type="match status" value="1"/>
</dbReference>
<dbReference type="OMA" id="RFLRWGM"/>
<evidence type="ECO:0000256" key="1">
    <source>
        <dbReference type="ARBA" id="ARBA00004273"/>
    </source>
</evidence>
<feature type="binding site" evidence="16">
    <location>
        <position position="200"/>
    </location>
    <ligand>
        <name>Fe cation</name>
        <dbReference type="ChEBI" id="CHEBI:24875"/>
        <label>2</label>
    </ligand>
</feature>
<comment type="function">
    <text evidence="15">Catalyzes cyanide-resistant oxygen consumption. May increase respiration when the cytochrome respiratory pathway is restricted, or in response to low temperatures.</text>
</comment>
<dbReference type="EMBL" id="JH767214">
    <property type="protein sequence ID" value="EQC27140.1"/>
    <property type="molecule type" value="Genomic_DNA"/>
</dbReference>
<keyword evidence="6 16" id="KW-0479">Metal-binding</keyword>
<comment type="cofactor">
    <cofactor evidence="16">
        <name>Fe cation</name>
        <dbReference type="ChEBI" id="CHEBI:24875"/>
    </cofactor>
    <text evidence="16">Binds 2 iron ions per subunit.</text>
</comment>
<feature type="binding site" evidence="16">
    <location>
        <position position="203"/>
    </location>
    <ligand>
        <name>Fe cation</name>
        <dbReference type="ChEBI" id="CHEBI:24875"/>
        <label>1</label>
    </ligand>
</feature>
<evidence type="ECO:0000256" key="12">
    <source>
        <dbReference type="ARBA" id="ARBA00023004"/>
    </source>
</evidence>
<dbReference type="InterPro" id="IPR038659">
    <property type="entry name" value="AOX_sf"/>
</dbReference>
<evidence type="ECO:0000313" key="18">
    <source>
        <dbReference type="EMBL" id="EQC27140.1"/>
    </source>
</evidence>
<dbReference type="PIRSF" id="PIRSF005229">
    <property type="entry name" value="AOX"/>
    <property type="match status" value="1"/>
</dbReference>
<name>T0Q194_SAPDV</name>
<keyword evidence="14 17" id="KW-0472">Membrane</keyword>
<dbReference type="eggNOG" id="ENOG502QSB5">
    <property type="taxonomic scope" value="Eukaryota"/>
</dbReference>
<feature type="transmembrane region" description="Helical" evidence="17">
    <location>
        <begin position="216"/>
        <end position="237"/>
    </location>
</feature>
<feature type="binding site" evidence="16">
    <location>
        <position position="251"/>
    </location>
    <ligand>
        <name>Fe cation</name>
        <dbReference type="ChEBI" id="CHEBI:24875"/>
        <label>2</label>
    </ligand>
</feature>
<reference evidence="18 19" key="1">
    <citation type="submission" date="2012-04" db="EMBL/GenBank/DDBJ databases">
        <title>The Genome Sequence of Saprolegnia declina VS20.</title>
        <authorList>
            <consortium name="The Broad Institute Genome Sequencing Platform"/>
            <person name="Russ C."/>
            <person name="Nusbaum C."/>
            <person name="Tyler B."/>
            <person name="van West P."/>
            <person name="Dieguez-Uribeondo J."/>
            <person name="de Bruijn I."/>
            <person name="Tripathy S."/>
            <person name="Jiang R."/>
            <person name="Young S.K."/>
            <person name="Zeng Q."/>
            <person name="Gargeya S."/>
            <person name="Fitzgerald M."/>
            <person name="Haas B."/>
            <person name="Abouelleil A."/>
            <person name="Alvarado L."/>
            <person name="Arachchi H.M."/>
            <person name="Berlin A."/>
            <person name="Chapman S.B."/>
            <person name="Goldberg J."/>
            <person name="Griggs A."/>
            <person name="Gujja S."/>
            <person name="Hansen M."/>
            <person name="Howarth C."/>
            <person name="Imamovic A."/>
            <person name="Larimer J."/>
            <person name="McCowen C."/>
            <person name="Montmayeur A."/>
            <person name="Murphy C."/>
            <person name="Neiman D."/>
            <person name="Pearson M."/>
            <person name="Priest M."/>
            <person name="Roberts A."/>
            <person name="Saif S."/>
            <person name="Shea T."/>
            <person name="Sisk P."/>
            <person name="Sykes S."/>
            <person name="Wortman J."/>
            <person name="Nusbaum C."/>
            <person name="Birren B."/>
        </authorList>
    </citation>
    <scope>NUCLEOTIDE SEQUENCE [LARGE SCALE GENOMIC DNA]</scope>
    <source>
        <strain evidence="18 19">VS20</strain>
    </source>
</reference>
<proteinExistence type="inferred from homology"/>
<keyword evidence="13" id="KW-0496">Mitochondrion</keyword>
<dbReference type="Pfam" id="PF01786">
    <property type="entry name" value="AOX"/>
    <property type="match status" value="1"/>
</dbReference>